<feature type="region of interest" description="Disordered" evidence="1">
    <location>
        <begin position="1"/>
        <end position="104"/>
    </location>
</feature>
<feature type="compositionally biased region" description="Basic and acidic residues" evidence="1">
    <location>
        <begin position="25"/>
        <end position="39"/>
    </location>
</feature>
<organism evidence="3 4">
    <name type="scientific">Centaurea solstitialis</name>
    <name type="common">yellow star-thistle</name>
    <dbReference type="NCBI Taxonomy" id="347529"/>
    <lineage>
        <taxon>Eukaryota</taxon>
        <taxon>Viridiplantae</taxon>
        <taxon>Streptophyta</taxon>
        <taxon>Embryophyta</taxon>
        <taxon>Tracheophyta</taxon>
        <taxon>Spermatophyta</taxon>
        <taxon>Magnoliopsida</taxon>
        <taxon>eudicotyledons</taxon>
        <taxon>Gunneridae</taxon>
        <taxon>Pentapetalae</taxon>
        <taxon>asterids</taxon>
        <taxon>campanulids</taxon>
        <taxon>Asterales</taxon>
        <taxon>Asteraceae</taxon>
        <taxon>Carduoideae</taxon>
        <taxon>Cardueae</taxon>
        <taxon>Centaureinae</taxon>
        <taxon>Centaurea</taxon>
    </lineage>
</organism>
<evidence type="ECO:0000256" key="1">
    <source>
        <dbReference type="SAM" id="MobiDB-lite"/>
    </source>
</evidence>
<dbReference type="SUPFAM" id="SSF56219">
    <property type="entry name" value="DNase I-like"/>
    <property type="match status" value="1"/>
</dbReference>
<gene>
    <name evidence="3" type="ORF">OSB04_000679</name>
</gene>
<sequence length="2077" mass="234542">MEEPEDPDLENTKSAKGVRNKLKAGKVDLSKSMSSEKIKSSLGVGFQSQKPIMKKNNKNRKKLKGLNSKSKMEVESEFDASDGEALSITEDEVQARRGRTLSGGLENSVDMSYLLQLSPDRDEGENDNPNTPYQVDSEKFMADRIEMFERKSGKVDVDSLFKGNSLKCYDNPLHAASVVYVPKFADDRDPKDVLKSPPRADWNVKDDQKSSIQDLMSADNTFGGTNGFSHPHSHVNGAQFSPEQEVKVVGNKRLEGTGPEALKSQNAVGSSFDMSVGCIEAEKDAQPQEKSRILSGAYQGGSSSGGTTNSGSNQGTVTLGEAGKPKDVKDSVMNDVEVPCKDKNGGSSERVSMYTSFADALRVRMGDVEFSYDYTPSIRDENGKSIVLLSKEVILEGKEDCSLCLYGFFCWEWFTVQYVSLEFEKDVAEFNSLEGMNFVLESGPWVINGDPFFVRQWEMCLCRKPELSRVPVWISIFGVPLECWNYKGICQIASGIGIPLTFDKATKDRCLLKVGRMAFARVMVEVAAEDGLPDSVVVRYPFGDGKENEISLGIEPDCCTFCKVFGHSEVACGKRPRTEAEVIIEEVKIHESRENKVVGDDGFHLVGKKNKVVKQVDGSSLGDQGRLSGLENAHQNRFGQGNNWRSNSGGYQFKQRRPNFKGGDQNKWQFVPKKLGGDHVKGQSSGSKAGGNSNKVNGSNGQSKGDHIKFQGNEKEVKLHPGGGLAAHAVQVLNVGGNKRDNEGEKKADKGKGKIDGPFSSTATIETEQNGKEDLSGLHKNDQMGSKKGGIATGGSVRSGNNPFAVLSELDDAEVDWERRKRMVDCFIKRNLKPSNDVLKQWNEMQVKMRWMAWIWVGVCTRFSMLSLLTWNIRGLNEFSKKKVVRDHISRHGVKVCCLLENKVCSKNLSKVCLEVFGGWFWLSNNSSGVGRTRILVGWDPKVVKVELISHSSQVLLCKILLIDSPKWFYCSFVYAANDCLERRVLWDHLRCQKMMIKIDPWCIVGDFNVALFPADSSSGSSSSSRGMVDFKDCLDDLEVEDINSSGVFFTWIQKLNAVGQARGVLKKLDRGLGSLNFLECFPRAHMSFLPYSISDHSPMLLFLQGKAVFRPKPFKFDNHLTEMAEFLPTVARVWDSHIHGCVMYSVVTKLKLLKGSVSEVVSKLRFELEHVQNCMVDEPENVELRKEEVVYLNAFKDALFREELFLKQRAKVDWLKEGDSNSAYFHKVVKGRINRSRIERILDADGNCYVGKDVAGQFVKHFDNFLGKSVEVKNFHDPVGLFIKKLSREDADFMVRRVDDDEIKLALFSIDDEKSPGPDDFNAKFFKKAWSIVGVEVSEAIKQFFDNGKLLSEVNATLIALVAKVSSPSSVVDFRPIVCCNVLYKCISKVIANRIKGYLDFLVDENQSTFIPQRQIGDNILLAQELMRGYHRQRGAKRCAFKVDIQKAYDMVNWSFLEQSLKYFGFHPCMIHWLMKCISSTSYAINVNGEQVGHFRGKRGIRQGDPLSPYLFTLVMEVFNLILKRKIKVMGGFKYHNRCEKLSLTHLCFADDLMMFCNGDVRSVSIMKAALEEFSDVSGLKPNMGKSTSYLGNINGVCREEILKILPFNVGELPVRYLGVPLIATKLFHKDCKVLIDKVKKRVLDWKNKSLSFAGRLQLLQSVISSIQVYWSSLFVLPVSVIKEIEHIMKGFLWNNGELMRGKAKVSWKEVCLDKKQGGLGLRSLRDWNHALMAKHIWSLIEGRKSLWVKWIHTYRLTGRNFWDANVVNDAAWGWRKIVRLRGMFREHIVHQIGNGENTSLWFDNWHAAGPLCKFISRRDIYLSGLNVHSKVSDLWNGVSWCWPRSLIDKYGGLLGDFCPRLRGDCSDSIKWRDKEGRLQQFGTGAVWRDLKQQSVVVPWAKRVWFHQNIPRHSFILWLAVKEKLRTLDKLVVWNINQDQKCIFCLNYNESHSHIFVDCSYAKEVWLNMLGISRMGFLFRNEGDLVFGWPDLVSNMNGISCGKSCWGLLQRWVLGAVVYYIWQERNARLFQGKVRNAEGLCNIIKSCVKLKMMGSKFKTGPSLKKMMEVWELDNIS</sequence>
<evidence type="ECO:0000259" key="2">
    <source>
        <dbReference type="PROSITE" id="PS50878"/>
    </source>
</evidence>
<feature type="region of interest" description="Disordered" evidence="1">
    <location>
        <begin position="735"/>
        <end position="796"/>
    </location>
</feature>
<feature type="compositionally biased region" description="Polar residues" evidence="1">
    <location>
        <begin position="759"/>
        <end position="768"/>
    </location>
</feature>
<dbReference type="Pfam" id="PF13966">
    <property type="entry name" value="zf-RVT"/>
    <property type="match status" value="1"/>
</dbReference>
<feature type="compositionally biased region" description="Low complexity" evidence="1">
    <location>
        <begin position="305"/>
        <end position="316"/>
    </location>
</feature>
<feature type="compositionally biased region" description="Basic and acidic residues" evidence="1">
    <location>
        <begin position="769"/>
        <end position="782"/>
    </location>
</feature>
<dbReference type="PANTHER" id="PTHR33116:SF84">
    <property type="entry name" value="RNA-DIRECTED DNA POLYMERASE"/>
    <property type="match status" value="1"/>
</dbReference>
<dbReference type="PANTHER" id="PTHR33116">
    <property type="entry name" value="REVERSE TRANSCRIPTASE ZINC-BINDING DOMAIN-CONTAINING PROTEIN-RELATED-RELATED"/>
    <property type="match status" value="1"/>
</dbReference>
<dbReference type="InterPro" id="IPR036691">
    <property type="entry name" value="Endo/exonu/phosph_ase_sf"/>
</dbReference>
<dbReference type="Pfam" id="PF00078">
    <property type="entry name" value="RVT_1"/>
    <property type="match status" value="1"/>
</dbReference>
<name>A0AA38U8Y0_9ASTR</name>
<feature type="compositionally biased region" description="Low complexity" evidence="1">
    <location>
        <begin position="682"/>
        <end position="703"/>
    </location>
</feature>
<dbReference type="CDD" id="cd01650">
    <property type="entry name" value="RT_nLTR_like"/>
    <property type="match status" value="1"/>
</dbReference>
<dbReference type="InterPro" id="IPR000477">
    <property type="entry name" value="RT_dom"/>
</dbReference>
<dbReference type="Proteomes" id="UP001172457">
    <property type="component" value="Chromosome 1"/>
</dbReference>
<dbReference type="SUPFAM" id="SSF56672">
    <property type="entry name" value="DNA/RNA polymerases"/>
    <property type="match status" value="1"/>
</dbReference>
<accession>A0AA38U8Y0</accession>
<protein>
    <recommendedName>
        <fullName evidence="2">Reverse transcriptase domain-containing protein</fullName>
    </recommendedName>
</protein>
<feature type="compositionally biased region" description="Basic and acidic residues" evidence="1">
    <location>
        <begin position="323"/>
        <end position="341"/>
    </location>
</feature>
<comment type="caution">
    <text evidence="3">The sequence shown here is derived from an EMBL/GenBank/DDBJ whole genome shotgun (WGS) entry which is preliminary data.</text>
</comment>
<proteinExistence type="predicted"/>
<evidence type="ECO:0000313" key="4">
    <source>
        <dbReference type="Proteomes" id="UP001172457"/>
    </source>
</evidence>
<dbReference type="PROSITE" id="PS50878">
    <property type="entry name" value="RT_POL"/>
    <property type="match status" value="1"/>
</dbReference>
<keyword evidence="4" id="KW-1185">Reference proteome</keyword>
<feature type="compositionally biased region" description="Basic residues" evidence="1">
    <location>
        <begin position="52"/>
        <end position="64"/>
    </location>
</feature>
<feature type="region of interest" description="Disordered" evidence="1">
    <location>
        <begin position="295"/>
        <end position="341"/>
    </location>
</feature>
<reference evidence="3" key="1">
    <citation type="submission" date="2023-03" db="EMBL/GenBank/DDBJ databases">
        <title>Chromosome-scale reference genome and RAD-based genetic map of yellow starthistle (Centaurea solstitialis) reveal putative structural variation and QTLs associated with invader traits.</title>
        <authorList>
            <person name="Reatini B."/>
            <person name="Cang F.A."/>
            <person name="Jiang Q."/>
            <person name="Mckibben M.T.W."/>
            <person name="Barker M.S."/>
            <person name="Rieseberg L.H."/>
            <person name="Dlugosch K.M."/>
        </authorList>
    </citation>
    <scope>NUCLEOTIDE SEQUENCE</scope>
    <source>
        <strain evidence="3">CAN-66</strain>
        <tissue evidence="3">Leaf</tissue>
    </source>
</reference>
<feature type="domain" description="Reverse transcriptase" evidence="2">
    <location>
        <begin position="1344"/>
        <end position="1623"/>
    </location>
</feature>
<dbReference type="Gene3D" id="3.60.10.10">
    <property type="entry name" value="Endonuclease/exonuclease/phosphatase"/>
    <property type="match status" value="1"/>
</dbReference>
<feature type="compositionally biased region" description="Polar residues" evidence="1">
    <location>
        <begin position="634"/>
        <end position="650"/>
    </location>
</feature>
<feature type="region of interest" description="Disordered" evidence="1">
    <location>
        <begin position="634"/>
        <end position="708"/>
    </location>
</feature>
<feature type="compositionally biased region" description="Basic and acidic residues" evidence="1">
    <location>
        <begin position="738"/>
        <end position="755"/>
    </location>
</feature>
<evidence type="ECO:0000313" key="3">
    <source>
        <dbReference type="EMBL" id="KAJ9564713.1"/>
    </source>
</evidence>
<dbReference type="InterPro" id="IPR043502">
    <property type="entry name" value="DNA/RNA_pol_sf"/>
</dbReference>
<dbReference type="InterPro" id="IPR026960">
    <property type="entry name" value="RVT-Znf"/>
</dbReference>
<dbReference type="EMBL" id="JARYMX010000001">
    <property type="protein sequence ID" value="KAJ9564713.1"/>
    <property type="molecule type" value="Genomic_DNA"/>
</dbReference>